<dbReference type="RefSeq" id="WP_187502952.1">
    <property type="nucleotide sequence ID" value="NZ_CP162536.1"/>
</dbReference>
<dbReference type="EMBL" id="JACONT010000008">
    <property type="protein sequence ID" value="MBC3941176.1"/>
    <property type="molecule type" value="Genomic_DNA"/>
</dbReference>
<gene>
    <name evidence="1" type="ORF">H8S47_05680</name>
</gene>
<accession>A0ABR7AL31</accession>
<organism evidence="1 2">
    <name type="scientific">Sphingomonas albertensis</name>
    <dbReference type="NCBI Taxonomy" id="2762591"/>
    <lineage>
        <taxon>Bacteria</taxon>
        <taxon>Pseudomonadati</taxon>
        <taxon>Pseudomonadota</taxon>
        <taxon>Alphaproteobacteria</taxon>
        <taxon>Sphingomonadales</taxon>
        <taxon>Sphingomonadaceae</taxon>
        <taxon>Sphingomonas</taxon>
    </lineage>
</organism>
<name>A0ABR7AL31_9SPHN</name>
<evidence type="ECO:0000313" key="2">
    <source>
        <dbReference type="Proteomes" id="UP000597613"/>
    </source>
</evidence>
<protein>
    <submittedName>
        <fullName evidence="1">Uncharacterized protein</fullName>
    </submittedName>
</protein>
<proteinExistence type="predicted"/>
<evidence type="ECO:0000313" key="1">
    <source>
        <dbReference type="EMBL" id="MBC3941176.1"/>
    </source>
</evidence>
<keyword evidence="2" id="KW-1185">Reference proteome</keyword>
<sequence>MNKITPADRTDDLPNAELEVLHRRLVALVADLDLAIDDATDAAQVRVLTEQIAAANIRVTAVGRVLFARQSKDVTAAAGEVAKSIPEVERALADLARLETFVSTMTSMLKLVDGAVATARLAS</sequence>
<reference evidence="1 2" key="1">
    <citation type="submission" date="2020-08" db="EMBL/GenBank/DDBJ databases">
        <title>Putative novel bacterial strains isolated from necrotic wheat leaf tissues caused by Xanthomonas translucens.</title>
        <authorList>
            <person name="Tambong J.T."/>
        </authorList>
    </citation>
    <scope>NUCLEOTIDE SEQUENCE [LARGE SCALE GENOMIC DNA]</scope>
    <source>
        <strain evidence="2">DOAB 1063</strain>
    </source>
</reference>
<comment type="caution">
    <text evidence="1">The sequence shown here is derived from an EMBL/GenBank/DDBJ whole genome shotgun (WGS) entry which is preliminary data.</text>
</comment>
<dbReference type="Proteomes" id="UP000597613">
    <property type="component" value="Unassembled WGS sequence"/>
</dbReference>